<proteinExistence type="predicted"/>
<evidence type="ECO:0000313" key="2">
    <source>
        <dbReference type="Proteomes" id="UP000828390"/>
    </source>
</evidence>
<name>A0A9D4KEK2_DREPO</name>
<sequence>MAESSASKSNLCLIKAEISFTQIKNNKGPSLEPWGTPQEMFSDEEKVPATSPSCFLSDKYDCNYVVI</sequence>
<keyword evidence="2" id="KW-1185">Reference proteome</keyword>
<protein>
    <submittedName>
        <fullName evidence="1">Uncharacterized protein</fullName>
    </submittedName>
</protein>
<organism evidence="1 2">
    <name type="scientific">Dreissena polymorpha</name>
    <name type="common">Zebra mussel</name>
    <name type="synonym">Mytilus polymorpha</name>
    <dbReference type="NCBI Taxonomy" id="45954"/>
    <lineage>
        <taxon>Eukaryota</taxon>
        <taxon>Metazoa</taxon>
        <taxon>Spiralia</taxon>
        <taxon>Lophotrochozoa</taxon>
        <taxon>Mollusca</taxon>
        <taxon>Bivalvia</taxon>
        <taxon>Autobranchia</taxon>
        <taxon>Heteroconchia</taxon>
        <taxon>Euheterodonta</taxon>
        <taxon>Imparidentia</taxon>
        <taxon>Neoheterodontei</taxon>
        <taxon>Myida</taxon>
        <taxon>Dreissenoidea</taxon>
        <taxon>Dreissenidae</taxon>
        <taxon>Dreissena</taxon>
    </lineage>
</organism>
<reference evidence="1" key="2">
    <citation type="submission" date="2020-11" db="EMBL/GenBank/DDBJ databases">
        <authorList>
            <person name="McCartney M.A."/>
            <person name="Auch B."/>
            <person name="Kono T."/>
            <person name="Mallez S."/>
            <person name="Becker A."/>
            <person name="Gohl D.M."/>
            <person name="Silverstein K.A.T."/>
            <person name="Koren S."/>
            <person name="Bechman K.B."/>
            <person name="Herman A."/>
            <person name="Abrahante J.E."/>
            <person name="Garbe J."/>
        </authorList>
    </citation>
    <scope>NUCLEOTIDE SEQUENCE</scope>
    <source>
        <strain evidence="1">Duluth1</strain>
        <tissue evidence="1">Whole animal</tissue>
    </source>
</reference>
<dbReference type="Proteomes" id="UP000828390">
    <property type="component" value="Unassembled WGS sequence"/>
</dbReference>
<dbReference type="AlphaFoldDB" id="A0A9D4KEK2"/>
<accession>A0A9D4KEK2</accession>
<comment type="caution">
    <text evidence="1">The sequence shown here is derived from an EMBL/GenBank/DDBJ whole genome shotgun (WGS) entry which is preliminary data.</text>
</comment>
<gene>
    <name evidence="1" type="ORF">DPMN_111839</name>
</gene>
<evidence type="ECO:0000313" key="1">
    <source>
        <dbReference type="EMBL" id="KAH3838430.1"/>
    </source>
</evidence>
<dbReference type="EMBL" id="JAIWYP010000004">
    <property type="protein sequence ID" value="KAH3838430.1"/>
    <property type="molecule type" value="Genomic_DNA"/>
</dbReference>
<reference evidence="1" key="1">
    <citation type="journal article" date="2019" name="bioRxiv">
        <title>The Genome of the Zebra Mussel, Dreissena polymorpha: A Resource for Invasive Species Research.</title>
        <authorList>
            <person name="McCartney M.A."/>
            <person name="Auch B."/>
            <person name="Kono T."/>
            <person name="Mallez S."/>
            <person name="Zhang Y."/>
            <person name="Obille A."/>
            <person name="Becker A."/>
            <person name="Abrahante J.E."/>
            <person name="Garbe J."/>
            <person name="Badalamenti J.P."/>
            <person name="Herman A."/>
            <person name="Mangelson H."/>
            <person name="Liachko I."/>
            <person name="Sullivan S."/>
            <person name="Sone E.D."/>
            <person name="Koren S."/>
            <person name="Silverstein K.A.T."/>
            <person name="Beckman K.B."/>
            <person name="Gohl D.M."/>
        </authorList>
    </citation>
    <scope>NUCLEOTIDE SEQUENCE</scope>
    <source>
        <strain evidence="1">Duluth1</strain>
        <tissue evidence="1">Whole animal</tissue>
    </source>
</reference>